<feature type="signal peptide" evidence="7">
    <location>
        <begin position="1"/>
        <end position="28"/>
    </location>
</feature>
<dbReference type="InterPro" id="IPR027385">
    <property type="entry name" value="Beta-barrel_OMP"/>
</dbReference>
<comment type="subcellular location">
    <subcellularLocation>
        <location evidence="1">Cell outer membrane</location>
    </subcellularLocation>
</comment>
<evidence type="ECO:0000256" key="6">
    <source>
        <dbReference type="ARBA" id="ARBA00038306"/>
    </source>
</evidence>
<evidence type="ECO:0000256" key="5">
    <source>
        <dbReference type="ARBA" id="ARBA00023237"/>
    </source>
</evidence>
<reference evidence="9 10" key="1">
    <citation type="submission" date="2024-02" db="EMBL/GenBank/DDBJ databases">
        <title>Adaptive strategies in a cosmopolitan and abundant soil bacterium.</title>
        <authorList>
            <person name="Carini P."/>
        </authorList>
    </citation>
    <scope>NUCLEOTIDE SEQUENCE [LARGE SCALE GENOMIC DNA]</scope>
    <source>
        <strain evidence="9 10">AZCC 1608</strain>
    </source>
</reference>
<dbReference type="Gene3D" id="2.40.160.180">
    <property type="entry name" value="Carbohydrate-selective porin OprB"/>
    <property type="match status" value="1"/>
</dbReference>
<dbReference type="InterPro" id="IPR011250">
    <property type="entry name" value="OMP/PagP_B-barrel"/>
</dbReference>
<dbReference type="RefSeq" id="WP_417021204.1">
    <property type="nucleotide sequence ID" value="NZ_JAZHRV010000001.1"/>
</dbReference>
<dbReference type="PANTHER" id="PTHR34001">
    <property type="entry name" value="BLL7405 PROTEIN"/>
    <property type="match status" value="1"/>
</dbReference>
<evidence type="ECO:0000256" key="2">
    <source>
        <dbReference type="ARBA" id="ARBA00008769"/>
    </source>
</evidence>
<evidence type="ECO:0000256" key="3">
    <source>
        <dbReference type="ARBA" id="ARBA00022729"/>
    </source>
</evidence>
<evidence type="ECO:0000259" key="8">
    <source>
        <dbReference type="Pfam" id="PF13505"/>
    </source>
</evidence>
<feature type="domain" description="Outer membrane protein beta-barrel" evidence="8">
    <location>
        <begin position="21"/>
        <end position="238"/>
    </location>
</feature>
<keyword evidence="5" id="KW-0998">Cell outer membrane</keyword>
<dbReference type="Gene3D" id="2.40.160.20">
    <property type="match status" value="1"/>
</dbReference>
<feature type="chain" id="PRO_5044956790" evidence="7">
    <location>
        <begin position="29"/>
        <end position="672"/>
    </location>
</feature>
<name>A0ABU8BLQ6_9BRAD</name>
<evidence type="ECO:0000256" key="4">
    <source>
        <dbReference type="ARBA" id="ARBA00023136"/>
    </source>
</evidence>
<evidence type="ECO:0000256" key="1">
    <source>
        <dbReference type="ARBA" id="ARBA00004442"/>
    </source>
</evidence>
<dbReference type="InterPro" id="IPR051692">
    <property type="entry name" value="OMP-like"/>
</dbReference>
<comment type="similarity">
    <text evidence="2 7">Belongs to the OprB family.</text>
</comment>
<dbReference type="Pfam" id="PF04966">
    <property type="entry name" value="OprB"/>
    <property type="match status" value="1"/>
</dbReference>
<dbReference type="InterPro" id="IPR007049">
    <property type="entry name" value="Carb-sel_porin_OprB"/>
</dbReference>
<keyword evidence="10" id="KW-1185">Reference proteome</keyword>
<accession>A0ABU8BLQ6</accession>
<keyword evidence="3 7" id="KW-0732">Signal</keyword>
<dbReference type="SUPFAM" id="SSF56925">
    <property type="entry name" value="OMPA-like"/>
    <property type="match status" value="1"/>
</dbReference>
<dbReference type="EMBL" id="JAZHRV010000001">
    <property type="protein sequence ID" value="MEH2559042.1"/>
    <property type="molecule type" value="Genomic_DNA"/>
</dbReference>
<sequence>MNRNRRSLEHALAGVAFGALALGSQAMAADMPLKAPHLRPAFDWSGFYLGGHVGYGGGSFGPGTNPLPLQGVFFPHSITGLIGGYQAGYNFQLPNNLVLGAEADVSFLSTLDRPRLDHPRLAPAPFNTSFDYIATVRGRVGYAFGTLLPYVTGGVAWARTRVDVNDVDGSLLSERGHAPLGWTAGIGIEYAADAKWSAKVEYGYIDLGARTYGLADVSLPDVAIDPKVHTVKLGLNYRIWDGPGSATSGDYVIKPPTPPASRDWNVHAQTTLISQGYPSFRSPYQGSNSLPGAGRVRETWTVGAFLGWRLWDGGEFYFGPELAQGFGIGGTLGLAGFSNGEAQKGGAEYPRFRAQRYFFRQTFGLGGEQEEVADAANQLPGKRDIDRVTVTVGRFAVGDFFDGNSYAKDPRVDFMNWSMWASAAYDFPADLPGFTRGAVVELNRKDWAVRAGLFQVPSAPNSDVLTFKTGGAVVEFEERHTVFDQPGKLRLGIFANRGNTGNYRNALAISAADPALDINNVMSDIQRQNFKYGFYVNAEQQLMKDVGLFARASWNDGRNQILSFTDIDRSVAAGLSVKGSYWGRPSDTFGLGGAINGLSGGHRDFLAAGGLGLLIGDGRLNYSNERILETYYAYAIDKNFTLTADYQLITNPAYNADRGPVHVFSGRFHGEF</sequence>
<gene>
    <name evidence="9" type="ORF">V1286_006571</name>
</gene>
<evidence type="ECO:0000256" key="7">
    <source>
        <dbReference type="RuleBase" id="RU363072"/>
    </source>
</evidence>
<dbReference type="PANTHER" id="PTHR34001:SF3">
    <property type="entry name" value="BLL7405 PROTEIN"/>
    <property type="match status" value="1"/>
</dbReference>
<comment type="caution">
    <text evidence="9">The sequence shown here is derived from an EMBL/GenBank/DDBJ whole genome shotgun (WGS) entry which is preliminary data.</text>
</comment>
<keyword evidence="4" id="KW-0472">Membrane</keyword>
<evidence type="ECO:0000313" key="9">
    <source>
        <dbReference type="EMBL" id="MEH2559042.1"/>
    </source>
</evidence>
<organism evidence="9 10">
    <name type="scientific">Bradyrhizobium algeriense</name>
    <dbReference type="NCBI Taxonomy" id="634784"/>
    <lineage>
        <taxon>Bacteria</taxon>
        <taxon>Pseudomonadati</taxon>
        <taxon>Pseudomonadota</taxon>
        <taxon>Alphaproteobacteria</taxon>
        <taxon>Hyphomicrobiales</taxon>
        <taxon>Nitrobacteraceae</taxon>
        <taxon>Bradyrhizobium</taxon>
    </lineage>
</organism>
<dbReference type="Proteomes" id="UP001364224">
    <property type="component" value="Unassembled WGS sequence"/>
</dbReference>
<comment type="similarity">
    <text evidence="6">Belongs to the Omp25/RopB family.</text>
</comment>
<dbReference type="InterPro" id="IPR038673">
    <property type="entry name" value="OprB_sf"/>
</dbReference>
<proteinExistence type="inferred from homology"/>
<dbReference type="Pfam" id="PF13505">
    <property type="entry name" value="OMP_b-brl"/>
    <property type="match status" value="1"/>
</dbReference>
<evidence type="ECO:0000313" key="10">
    <source>
        <dbReference type="Proteomes" id="UP001364224"/>
    </source>
</evidence>
<protein>
    <submittedName>
        <fullName evidence="9">High affinity Mn2+ porin</fullName>
    </submittedName>
</protein>